<gene>
    <name evidence="9" type="ORF">FTW19_02495</name>
</gene>
<evidence type="ECO:0000256" key="4">
    <source>
        <dbReference type="ARBA" id="ARBA00022982"/>
    </source>
</evidence>
<dbReference type="GO" id="GO:0009055">
    <property type="term" value="F:electron transfer activity"/>
    <property type="evidence" value="ECO:0007669"/>
    <property type="project" value="InterPro"/>
</dbReference>
<dbReference type="InterPro" id="IPR025992">
    <property type="entry name" value="Haem-bd"/>
</dbReference>
<dbReference type="PANTHER" id="PTHR11961">
    <property type="entry name" value="CYTOCHROME C"/>
    <property type="match status" value="1"/>
</dbReference>
<dbReference type="EMBL" id="CP042806">
    <property type="protein sequence ID" value="QEE31140.1"/>
    <property type="molecule type" value="Genomic_DNA"/>
</dbReference>
<dbReference type="Pfam" id="PF00034">
    <property type="entry name" value="Cytochrom_C"/>
    <property type="match status" value="1"/>
</dbReference>
<keyword evidence="2 6" id="KW-0349">Heme</keyword>
<keyword evidence="1" id="KW-0813">Transport</keyword>
<dbReference type="SUPFAM" id="SSF46626">
    <property type="entry name" value="Cytochrome c"/>
    <property type="match status" value="2"/>
</dbReference>
<dbReference type="OrthoDB" id="9805828at2"/>
<keyword evidence="4" id="KW-0249">Electron transport</keyword>
<dbReference type="SMART" id="SM01235">
    <property type="entry name" value="Haem_bd"/>
    <property type="match status" value="1"/>
</dbReference>
<feature type="signal peptide" evidence="7">
    <location>
        <begin position="1"/>
        <end position="16"/>
    </location>
</feature>
<dbReference type="Pfam" id="PF14376">
    <property type="entry name" value="Haem_bd"/>
    <property type="match status" value="1"/>
</dbReference>
<organism evidence="9 10">
    <name type="scientific">Terriglobus albidus</name>
    <dbReference type="NCBI Taxonomy" id="1592106"/>
    <lineage>
        <taxon>Bacteria</taxon>
        <taxon>Pseudomonadati</taxon>
        <taxon>Acidobacteriota</taxon>
        <taxon>Terriglobia</taxon>
        <taxon>Terriglobales</taxon>
        <taxon>Acidobacteriaceae</taxon>
        <taxon>Terriglobus</taxon>
    </lineage>
</organism>
<evidence type="ECO:0000256" key="7">
    <source>
        <dbReference type="SAM" id="SignalP"/>
    </source>
</evidence>
<evidence type="ECO:0000256" key="3">
    <source>
        <dbReference type="ARBA" id="ARBA00022723"/>
    </source>
</evidence>
<dbReference type="PROSITE" id="PS51007">
    <property type="entry name" value="CYTC"/>
    <property type="match status" value="1"/>
</dbReference>
<evidence type="ECO:0000313" key="9">
    <source>
        <dbReference type="EMBL" id="QEE31140.1"/>
    </source>
</evidence>
<keyword evidence="3 6" id="KW-0479">Metal-binding</keyword>
<dbReference type="PRINTS" id="PR00604">
    <property type="entry name" value="CYTCHRMECIAB"/>
</dbReference>
<dbReference type="Gene3D" id="1.10.760.10">
    <property type="entry name" value="Cytochrome c-like domain"/>
    <property type="match status" value="1"/>
</dbReference>
<dbReference type="GO" id="GO:0046872">
    <property type="term" value="F:metal ion binding"/>
    <property type="evidence" value="ECO:0007669"/>
    <property type="project" value="UniProtKB-KW"/>
</dbReference>
<dbReference type="Proteomes" id="UP000321820">
    <property type="component" value="Chromosome"/>
</dbReference>
<dbReference type="AlphaFoldDB" id="A0A5B9EJR1"/>
<proteinExistence type="predicted"/>
<keyword evidence="10" id="KW-1185">Reference proteome</keyword>
<feature type="chain" id="PRO_5022680838" evidence="7">
    <location>
        <begin position="17"/>
        <end position="251"/>
    </location>
</feature>
<evidence type="ECO:0000313" key="10">
    <source>
        <dbReference type="Proteomes" id="UP000321820"/>
    </source>
</evidence>
<accession>A0A5B9EJR1</accession>
<dbReference type="InterPro" id="IPR036909">
    <property type="entry name" value="Cyt_c-like_dom_sf"/>
</dbReference>
<evidence type="ECO:0000256" key="1">
    <source>
        <dbReference type="ARBA" id="ARBA00022448"/>
    </source>
</evidence>
<evidence type="ECO:0000259" key="8">
    <source>
        <dbReference type="PROSITE" id="PS51007"/>
    </source>
</evidence>
<name>A0A5B9EJR1_9BACT</name>
<dbReference type="InterPro" id="IPR009056">
    <property type="entry name" value="Cyt_c-like_dom"/>
</dbReference>
<evidence type="ECO:0000256" key="2">
    <source>
        <dbReference type="ARBA" id="ARBA00022617"/>
    </source>
</evidence>
<evidence type="ECO:0000256" key="5">
    <source>
        <dbReference type="ARBA" id="ARBA00023004"/>
    </source>
</evidence>
<dbReference type="KEGG" id="talb:FTW19_02495"/>
<evidence type="ECO:0000256" key="6">
    <source>
        <dbReference type="PROSITE-ProRule" id="PRU00433"/>
    </source>
</evidence>
<keyword evidence="7" id="KW-0732">Signal</keyword>
<keyword evidence="5 6" id="KW-0408">Iron</keyword>
<dbReference type="InterPro" id="IPR002327">
    <property type="entry name" value="Cyt_c_1A/1B"/>
</dbReference>
<feature type="domain" description="Cytochrome c" evidence="8">
    <location>
        <begin position="154"/>
        <end position="251"/>
    </location>
</feature>
<sequence length="251" mass="27265">MRLAVGVLLCSAVSIAAGSWHPWGDLHTAPPSDRSTLLQGAGLPAQARAVLVTKCADCHSETTVWPAYTRFAPGSWLIERDVAEGRRHLDLSQWQRLSADRQEVLKQEIAQQAKRGSMPPMQYRWLHPGAALTKDEIAALTSLLPADAGGSGPGDAVRGKALFERRCTGCHALDSNREGPRLRGVFGRQAGSASGFSYSSALRERHVAWDSAGLERWLCDPDELVPGNNMDFSVPKSQERADIVAFLASLR</sequence>
<dbReference type="GO" id="GO:0020037">
    <property type="term" value="F:heme binding"/>
    <property type="evidence" value="ECO:0007669"/>
    <property type="project" value="InterPro"/>
</dbReference>
<reference evidence="9 10" key="1">
    <citation type="submission" date="2019-08" db="EMBL/GenBank/DDBJ databases">
        <title>Complete genome sequence of Terriglobus albidus strain ORNL.</title>
        <authorList>
            <person name="Podar M."/>
        </authorList>
    </citation>
    <scope>NUCLEOTIDE SEQUENCE [LARGE SCALE GENOMIC DNA]</scope>
    <source>
        <strain evidence="9 10">ORNL</strain>
    </source>
</reference>
<protein>
    <submittedName>
        <fullName evidence="9">C-type cytochrome</fullName>
    </submittedName>
</protein>